<dbReference type="PRINTS" id="PR00762">
    <property type="entry name" value="CLCHANNEL"/>
</dbReference>
<feature type="transmembrane region" description="Helical" evidence="9">
    <location>
        <begin position="319"/>
        <end position="337"/>
    </location>
</feature>
<dbReference type="EMBL" id="BSXU01000922">
    <property type="protein sequence ID" value="GMG22114.1"/>
    <property type="molecule type" value="Genomic_DNA"/>
</dbReference>
<dbReference type="PANTHER" id="PTHR45711">
    <property type="entry name" value="CHLORIDE CHANNEL PROTEIN"/>
    <property type="match status" value="1"/>
</dbReference>
<organism evidence="10 11">
    <name type="scientific">Ambrosiozyma monospora</name>
    <name type="common">Yeast</name>
    <name type="synonym">Endomycopsis monosporus</name>
    <dbReference type="NCBI Taxonomy" id="43982"/>
    <lineage>
        <taxon>Eukaryota</taxon>
        <taxon>Fungi</taxon>
        <taxon>Dikarya</taxon>
        <taxon>Ascomycota</taxon>
        <taxon>Saccharomycotina</taxon>
        <taxon>Pichiomycetes</taxon>
        <taxon>Pichiales</taxon>
        <taxon>Pichiaceae</taxon>
        <taxon>Ambrosiozyma</taxon>
    </lineage>
</organism>
<dbReference type="InterPro" id="IPR046342">
    <property type="entry name" value="CBS_dom_sf"/>
</dbReference>
<dbReference type="GO" id="GO:0005886">
    <property type="term" value="C:plasma membrane"/>
    <property type="evidence" value="ECO:0007669"/>
    <property type="project" value="TreeGrafter"/>
</dbReference>
<evidence type="ECO:0000256" key="1">
    <source>
        <dbReference type="ARBA" id="ARBA00004141"/>
    </source>
</evidence>
<dbReference type="OrthoDB" id="44789at2759"/>
<feature type="transmembrane region" description="Helical" evidence="9">
    <location>
        <begin position="240"/>
        <end position="268"/>
    </location>
</feature>
<dbReference type="Pfam" id="PF00654">
    <property type="entry name" value="Voltage_CLC"/>
    <property type="match status" value="1"/>
</dbReference>
<dbReference type="AlphaFoldDB" id="A0A9W6YTU8"/>
<feature type="transmembrane region" description="Helical" evidence="9">
    <location>
        <begin position="175"/>
        <end position="195"/>
    </location>
</feature>
<reference evidence="10" key="1">
    <citation type="submission" date="2023-04" db="EMBL/GenBank/DDBJ databases">
        <title>Ambrosiozyma monospora NBRC 1965.</title>
        <authorList>
            <person name="Ichikawa N."/>
            <person name="Sato H."/>
            <person name="Tonouchi N."/>
        </authorList>
    </citation>
    <scope>NUCLEOTIDE SEQUENCE</scope>
    <source>
        <strain evidence="10">NBRC 1965</strain>
    </source>
</reference>
<feature type="transmembrane region" description="Helical" evidence="9">
    <location>
        <begin position="357"/>
        <end position="379"/>
    </location>
</feature>
<keyword evidence="7" id="KW-0868">Chloride</keyword>
<keyword evidence="5" id="KW-0406">Ion transport</keyword>
<evidence type="ECO:0000313" key="11">
    <source>
        <dbReference type="Proteomes" id="UP001165063"/>
    </source>
</evidence>
<comment type="subcellular location">
    <subcellularLocation>
        <location evidence="1">Membrane</location>
        <topology evidence="1">Multi-pass membrane protein</topology>
    </subcellularLocation>
</comment>
<dbReference type="SUPFAM" id="SSF54631">
    <property type="entry name" value="CBS-domain pair"/>
    <property type="match status" value="1"/>
</dbReference>
<dbReference type="GO" id="GO:0005247">
    <property type="term" value="F:voltage-gated chloride channel activity"/>
    <property type="evidence" value="ECO:0007669"/>
    <property type="project" value="TreeGrafter"/>
</dbReference>
<evidence type="ECO:0000256" key="9">
    <source>
        <dbReference type="SAM" id="Phobius"/>
    </source>
</evidence>
<evidence type="ECO:0000256" key="5">
    <source>
        <dbReference type="ARBA" id="ARBA00023065"/>
    </source>
</evidence>
<dbReference type="InterPro" id="IPR014743">
    <property type="entry name" value="Cl-channel_core"/>
</dbReference>
<evidence type="ECO:0000256" key="7">
    <source>
        <dbReference type="ARBA" id="ARBA00023214"/>
    </source>
</evidence>
<keyword evidence="2" id="KW-0813">Transport</keyword>
<keyword evidence="11" id="KW-1185">Reference proteome</keyword>
<keyword evidence="6 9" id="KW-0472">Membrane</keyword>
<gene>
    <name evidence="10" type="ORF">Amon01_000250400</name>
</gene>
<feature type="transmembrane region" description="Helical" evidence="9">
    <location>
        <begin position="288"/>
        <end position="307"/>
    </location>
</feature>
<dbReference type="SUPFAM" id="SSF81340">
    <property type="entry name" value="Clc chloride channel"/>
    <property type="match status" value="1"/>
</dbReference>
<evidence type="ECO:0000256" key="4">
    <source>
        <dbReference type="ARBA" id="ARBA00022989"/>
    </source>
</evidence>
<feature type="transmembrane region" description="Helical" evidence="9">
    <location>
        <begin position="114"/>
        <end position="135"/>
    </location>
</feature>
<evidence type="ECO:0000256" key="6">
    <source>
        <dbReference type="ARBA" id="ARBA00023136"/>
    </source>
</evidence>
<name>A0A9W6YTU8_AMBMO</name>
<protein>
    <submittedName>
        <fullName evidence="10">Unnamed protein product</fullName>
    </submittedName>
</protein>
<accession>A0A9W6YTU8</accession>
<feature type="transmembrane region" description="Helical" evidence="9">
    <location>
        <begin position="565"/>
        <end position="586"/>
    </location>
</feature>
<keyword evidence="3 9" id="KW-0812">Transmembrane</keyword>
<feature type="region of interest" description="Disordered" evidence="8">
    <location>
        <begin position="38"/>
        <end position="58"/>
    </location>
</feature>
<feature type="transmembrane region" description="Helical" evidence="9">
    <location>
        <begin position="460"/>
        <end position="479"/>
    </location>
</feature>
<dbReference type="InterPro" id="IPR001807">
    <property type="entry name" value="ClC"/>
</dbReference>
<evidence type="ECO:0000256" key="3">
    <source>
        <dbReference type="ARBA" id="ARBA00022692"/>
    </source>
</evidence>
<proteinExistence type="predicted"/>
<keyword evidence="4 9" id="KW-1133">Transmembrane helix</keyword>
<dbReference type="GO" id="GO:0005794">
    <property type="term" value="C:Golgi apparatus"/>
    <property type="evidence" value="ECO:0007669"/>
    <property type="project" value="TreeGrafter"/>
</dbReference>
<evidence type="ECO:0000256" key="8">
    <source>
        <dbReference type="SAM" id="MobiDB-lite"/>
    </source>
</evidence>
<feature type="transmembrane region" description="Helical" evidence="9">
    <location>
        <begin position="400"/>
        <end position="420"/>
    </location>
</feature>
<sequence length="779" mass="87069">MTDSVLKDGSDTSQSIEMTNIPTISYYRNSLLDNLESNDTHTRDSLESTQSSAVPPPLGRAVSSVSAAIRNLPQRHYNNLDLIDWEHEYKLFNNIKKLEGASSKKKFLRTYRKWLVLITGSILAGFMMILMDYVVAYLTDLKYGHCSTGIFKLRSNCDNGDWVTWSSTFSNSTDWYFTFTNNIIIVILLSLLYGFTGTSMAQWMATTFQSGVPEVKLFLAGFKMNGLLDMTLILNKIFDLMLLIPSGLWIGYEGPLVQICSGIMSFVLNHFSEFHNEAVSREIVSSGVSIGIGLAFNAPIGGVMYGLEQIQSYYQMDKLVWNAFVCSTISVAVLQSFHPFKALDTNTSFQVDLKNNWLFIEFFPYVFLGMLCGVMGILFNKLNLRFAQHRQMRIGDNKKLQLVELLVIIIVTILLSYPFGVTRSTLLEMLDVLFTDCADDSENPLCTIVPQEPSEFPFELFFTLAFTAVQGFILTAYTYGCAIPAGVLIPTLAIGGLTGRLIGSILEYYQNVSSGGALFATCFNEKKQCISPASYAVVGAASLLASVTRMNLTAVAIMFELTGALTYIIPIMLGVFFARFVNDLVLSSSIYESWMKFNYPSSYLPSHLEDTLRHSELSIVNADRLMVDRSHLSVLYESDGLTLEDLDTLDTTDDDGDRARYGFPILHSQETPVLVGHISQSDVRHVLDVIKLEGVIPMTTKVQFTGTFDKPEYYSLKSLVVDVNELYIVNPNYCVLTVYEILDKLALNSVFVCLDNFRFKGVISRSDIIELIDSNGEGV</sequence>
<evidence type="ECO:0000256" key="2">
    <source>
        <dbReference type="ARBA" id="ARBA00022448"/>
    </source>
</evidence>
<dbReference type="Proteomes" id="UP001165063">
    <property type="component" value="Unassembled WGS sequence"/>
</dbReference>
<evidence type="ECO:0000313" key="10">
    <source>
        <dbReference type="EMBL" id="GMG22114.1"/>
    </source>
</evidence>
<comment type="caution">
    <text evidence="10">The sequence shown here is derived from an EMBL/GenBank/DDBJ whole genome shotgun (WGS) entry which is preliminary data.</text>
</comment>
<dbReference type="Gene3D" id="1.10.3080.10">
    <property type="entry name" value="Clc chloride channel"/>
    <property type="match status" value="1"/>
</dbReference>
<dbReference type="GO" id="GO:0005769">
    <property type="term" value="C:early endosome"/>
    <property type="evidence" value="ECO:0007669"/>
    <property type="project" value="TreeGrafter"/>
</dbReference>
<dbReference type="PANTHER" id="PTHR45711:SF6">
    <property type="entry name" value="CHLORIDE CHANNEL PROTEIN"/>
    <property type="match status" value="1"/>
</dbReference>